<proteinExistence type="predicted"/>
<accession>A0A699I3L1</accession>
<sequence>PVPTTPTTRVNKDHSLDNAIGDIQSGVPTRRMTVTTDEQGFISATYEEKTHVDLPRGKKAIGTKWVFRNKKDERGIVIRDEARLVAQGCNQEEGIDYDEVFAPVARIEAIRLFLAYVSFIRFLVYQMDVKSAFLYGRIEEEVYVCQPLGFEDPDYPDKVNKVEKALNGLHQALRACQDKYFDEILRKFKYKDVKPASTSMDKEKALLKDSDDDDVNVHLYMSMIRSLSQKDLSILKRTSQTRPLHNMVAFLKKPQGSEDFHQIVDFLKASHIRTLDNGEIELNTIVDGQVKTITEASVRRHLKLADADGISTLPTTKIFEQLASMGIPRSNVPSSAADEAITQEMHDGLRRATTIASSLATEQGSGNISKTQTKTTPSGPSSSITSSKGGFGCHFTIEKEEEESLDHDNSPKQGRMIEEINKDENVNLVKSSEQGERKKEIVHPLKKGQDYLQSSLIKERRLAAKRAEEKRNKPPTHTQQRTYMSNYLKYIGGYTLKQLKQYSFKEIEMLFDNTMESIRRFVLMESEGQAGGGSSKEGESLKRSVEEELG</sequence>
<protein>
    <submittedName>
        <fullName evidence="3">Putative ribonuclease H-like domain-containing protein</fullName>
    </submittedName>
</protein>
<feature type="region of interest" description="Disordered" evidence="1">
    <location>
        <begin position="527"/>
        <end position="550"/>
    </location>
</feature>
<name>A0A699I3L1_TANCI</name>
<feature type="compositionally biased region" description="Polar residues" evidence="1">
    <location>
        <begin position="358"/>
        <end position="368"/>
    </location>
</feature>
<comment type="caution">
    <text evidence="3">The sequence shown here is derived from an EMBL/GenBank/DDBJ whole genome shotgun (WGS) entry which is preliminary data.</text>
</comment>
<dbReference type="EMBL" id="BKCJ010242707">
    <property type="protein sequence ID" value="GEZ11831.1"/>
    <property type="molecule type" value="Genomic_DNA"/>
</dbReference>
<organism evidence="3">
    <name type="scientific">Tanacetum cinerariifolium</name>
    <name type="common">Dalmatian daisy</name>
    <name type="synonym">Chrysanthemum cinerariifolium</name>
    <dbReference type="NCBI Taxonomy" id="118510"/>
    <lineage>
        <taxon>Eukaryota</taxon>
        <taxon>Viridiplantae</taxon>
        <taxon>Streptophyta</taxon>
        <taxon>Embryophyta</taxon>
        <taxon>Tracheophyta</taxon>
        <taxon>Spermatophyta</taxon>
        <taxon>Magnoliopsida</taxon>
        <taxon>eudicotyledons</taxon>
        <taxon>Gunneridae</taxon>
        <taxon>Pentapetalae</taxon>
        <taxon>asterids</taxon>
        <taxon>campanulids</taxon>
        <taxon>Asterales</taxon>
        <taxon>Asteraceae</taxon>
        <taxon>Asteroideae</taxon>
        <taxon>Anthemideae</taxon>
        <taxon>Anthemidinae</taxon>
        <taxon>Tanacetum</taxon>
    </lineage>
</organism>
<evidence type="ECO:0000256" key="1">
    <source>
        <dbReference type="SAM" id="MobiDB-lite"/>
    </source>
</evidence>
<feature type="compositionally biased region" description="Low complexity" evidence="1">
    <location>
        <begin position="369"/>
        <end position="388"/>
    </location>
</feature>
<feature type="domain" description="Reverse transcriptase Ty1/copia-type" evidence="2">
    <location>
        <begin position="50"/>
        <end position="194"/>
    </location>
</feature>
<gene>
    <name evidence="3" type="ORF">Tci_483804</name>
</gene>
<dbReference type="InterPro" id="IPR013103">
    <property type="entry name" value="RVT_2"/>
</dbReference>
<feature type="compositionally biased region" description="Basic and acidic residues" evidence="1">
    <location>
        <begin position="536"/>
        <end position="550"/>
    </location>
</feature>
<evidence type="ECO:0000313" key="3">
    <source>
        <dbReference type="EMBL" id="GEZ11831.1"/>
    </source>
</evidence>
<dbReference type="Pfam" id="PF07727">
    <property type="entry name" value="RVT_2"/>
    <property type="match status" value="1"/>
</dbReference>
<evidence type="ECO:0000259" key="2">
    <source>
        <dbReference type="Pfam" id="PF07727"/>
    </source>
</evidence>
<feature type="non-terminal residue" evidence="3">
    <location>
        <position position="1"/>
    </location>
</feature>
<feature type="region of interest" description="Disordered" evidence="1">
    <location>
        <begin position="358"/>
        <end position="392"/>
    </location>
</feature>
<dbReference type="AlphaFoldDB" id="A0A699I3L1"/>
<reference evidence="3" key="1">
    <citation type="journal article" date="2019" name="Sci. Rep.">
        <title>Draft genome of Tanacetum cinerariifolium, the natural source of mosquito coil.</title>
        <authorList>
            <person name="Yamashiro T."/>
            <person name="Shiraishi A."/>
            <person name="Satake H."/>
            <person name="Nakayama K."/>
        </authorList>
    </citation>
    <scope>NUCLEOTIDE SEQUENCE</scope>
</reference>